<feature type="region of interest" description="Disordered" evidence="1">
    <location>
        <begin position="562"/>
        <end position="587"/>
    </location>
</feature>
<keyword evidence="2" id="KW-0812">Transmembrane</keyword>
<keyword evidence="2" id="KW-1133">Transmembrane helix</keyword>
<dbReference type="RefSeq" id="XP_001330116.1">
    <property type="nucleotide sequence ID" value="XM_001330081.1"/>
</dbReference>
<evidence type="ECO:0000313" key="3">
    <source>
        <dbReference type="EMBL" id="EAY01169.1"/>
    </source>
</evidence>
<evidence type="ECO:0000256" key="2">
    <source>
        <dbReference type="SAM" id="Phobius"/>
    </source>
</evidence>
<keyword evidence="2" id="KW-0472">Membrane</keyword>
<dbReference type="VEuPathDB" id="TrichDB:TVAG_189550"/>
<organism evidence="3 4">
    <name type="scientific">Trichomonas vaginalis (strain ATCC PRA-98 / G3)</name>
    <dbReference type="NCBI Taxonomy" id="412133"/>
    <lineage>
        <taxon>Eukaryota</taxon>
        <taxon>Metamonada</taxon>
        <taxon>Parabasalia</taxon>
        <taxon>Trichomonadida</taxon>
        <taxon>Trichomonadidae</taxon>
        <taxon>Trichomonas</taxon>
    </lineage>
</organism>
<dbReference type="Proteomes" id="UP000001542">
    <property type="component" value="Unassembled WGS sequence"/>
</dbReference>
<keyword evidence="4" id="KW-1185">Reference proteome</keyword>
<gene>
    <name evidence="3" type="ORF">TVAG_189550</name>
</gene>
<protein>
    <submittedName>
        <fullName evidence="3">Uncharacterized protein</fullName>
    </submittedName>
</protein>
<dbReference type="KEGG" id="tva:4758994"/>
<evidence type="ECO:0000313" key="4">
    <source>
        <dbReference type="Proteomes" id="UP000001542"/>
    </source>
</evidence>
<reference evidence="3" key="1">
    <citation type="submission" date="2006-10" db="EMBL/GenBank/DDBJ databases">
        <authorList>
            <person name="Amadeo P."/>
            <person name="Zhao Q."/>
            <person name="Wortman J."/>
            <person name="Fraser-Liggett C."/>
            <person name="Carlton J."/>
        </authorList>
    </citation>
    <scope>NUCLEOTIDE SEQUENCE</scope>
    <source>
        <strain evidence="3">G3</strain>
    </source>
</reference>
<dbReference type="PANTHER" id="PTHR16861:SF4">
    <property type="entry name" value="SH3 DOMAIN PROTEIN (AFU_ORTHOLOGUE AFUA_1G13610)"/>
    <property type="match status" value="1"/>
</dbReference>
<proteinExistence type="predicted"/>
<dbReference type="AlphaFoldDB" id="A2F1Q9"/>
<dbReference type="EMBL" id="DS113576">
    <property type="protein sequence ID" value="EAY01169.1"/>
    <property type="molecule type" value="Genomic_DNA"/>
</dbReference>
<dbReference type="PANTHER" id="PTHR16861">
    <property type="entry name" value="GLYCOPROTEIN 38"/>
    <property type="match status" value="1"/>
</dbReference>
<evidence type="ECO:0000256" key="1">
    <source>
        <dbReference type="SAM" id="MobiDB-lite"/>
    </source>
</evidence>
<accession>A2F1Q9</accession>
<name>A2F1Q9_TRIV3</name>
<sequence length="643" mass="72754">MEAVGNENEYIAYVENPAQTGEQITISIAMMKEYYGSSLQLVDYSEITNIKICPTPDIIVSSLNSYPELYSTAALGFKLNYICEFSTMKVQYKMSDDGDYEDAISVSSLDNYNIFSVTVKLPKTRIYFKFIDKFNNSKTINYYLDPTIFTYVEYDCAIQDQKEEYHGGDEVNIKCTAKSPRLAYSIHEFYFLDYSTYDQYRLMASSSETSVEFSVTLPEPKSSYPVSLITICQSIKSDPSISIYSFIPIKIIPNFKFDFDIISMDQSSLNILVKLYFNYQMKYSVNYVISNSKVYENSTFTTLQENVFGTPHTFSIPHSLESDYYFVGILLIFENSKQCFATKEINYIDDKVSLSRVGHHTITAGIYEVKKGFTVLLQPPIKKTKTVVYAKIGEDKYTLLKNNVIGITFNETGSIYLDGKASIQTIVMSITNIKTDEIMFLLGRSELRIGNMENVQFNMNSSKNYLFVLSSFDGKGKSRMDGDVNTESLEIENYYADGTLVVNEESSRKLLAASSKPDNINIYSMQIHNDEYKFSYKFKTMRSRDKTTVIIHSKLGTHYLATKPDSYTGDEEPTPTPVPVSDDSQKGGASPAKIAGGIVGVIVVIAIVCVVVFFVWRKKKQAKYNDSEEGDIHSDSSYSNKSA</sequence>
<dbReference type="VEuPathDB" id="TrichDB:TVAGG3_0149540"/>
<dbReference type="InParanoid" id="A2F1Q9"/>
<reference evidence="3" key="2">
    <citation type="journal article" date="2007" name="Science">
        <title>Draft genome sequence of the sexually transmitted pathogen Trichomonas vaginalis.</title>
        <authorList>
            <person name="Carlton J.M."/>
            <person name="Hirt R.P."/>
            <person name="Silva J.C."/>
            <person name="Delcher A.L."/>
            <person name="Schatz M."/>
            <person name="Zhao Q."/>
            <person name="Wortman J.R."/>
            <person name="Bidwell S.L."/>
            <person name="Alsmark U.C.M."/>
            <person name="Besteiro S."/>
            <person name="Sicheritz-Ponten T."/>
            <person name="Noel C.J."/>
            <person name="Dacks J.B."/>
            <person name="Foster P.G."/>
            <person name="Simillion C."/>
            <person name="Van de Peer Y."/>
            <person name="Miranda-Saavedra D."/>
            <person name="Barton G.J."/>
            <person name="Westrop G.D."/>
            <person name="Mueller S."/>
            <person name="Dessi D."/>
            <person name="Fiori P.L."/>
            <person name="Ren Q."/>
            <person name="Paulsen I."/>
            <person name="Zhang H."/>
            <person name="Bastida-Corcuera F.D."/>
            <person name="Simoes-Barbosa A."/>
            <person name="Brown M.T."/>
            <person name="Hayes R.D."/>
            <person name="Mukherjee M."/>
            <person name="Okumura C.Y."/>
            <person name="Schneider R."/>
            <person name="Smith A.J."/>
            <person name="Vanacova S."/>
            <person name="Villalvazo M."/>
            <person name="Haas B.J."/>
            <person name="Pertea M."/>
            <person name="Feldblyum T.V."/>
            <person name="Utterback T.R."/>
            <person name="Shu C.L."/>
            <person name="Osoegawa K."/>
            <person name="de Jong P.J."/>
            <person name="Hrdy I."/>
            <person name="Horvathova L."/>
            <person name="Zubacova Z."/>
            <person name="Dolezal P."/>
            <person name="Malik S.B."/>
            <person name="Logsdon J.M. Jr."/>
            <person name="Henze K."/>
            <person name="Gupta A."/>
            <person name="Wang C.C."/>
            <person name="Dunne R.L."/>
            <person name="Upcroft J.A."/>
            <person name="Upcroft P."/>
            <person name="White O."/>
            <person name="Salzberg S.L."/>
            <person name="Tang P."/>
            <person name="Chiu C.-H."/>
            <person name="Lee Y.-S."/>
            <person name="Embley T.M."/>
            <person name="Coombs G.H."/>
            <person name="Mottram J.C."/>
            <person name="Tachezy J."/>
            <person name="Fraser-Liggett C.M."/>
            <person name="Johnson P.J."/>
        </authorList>
    </citation>
    <scope>NUCLEOTIDE SEQUENCE [LARGE SCALE GENOMIC DNA]</scope>
    <source>
        <strain evidence="3">G3</strain>
    </source>
</reference>
<feature type="transmembrane region" description="Helical" evidence="2">
    <location>
        <begin position="594"/>
        <end position="616"/>
    </location>
</feature>